<evidence type="ECO:0000313" key="3">
    <source>
        <dbReference type="Proteomes" id="UP000077748"/>
    </source>
</evidence>
<dbReference type="SUPFAM" id="SSF55729">
    <property type="entry name" value="Acyl-CoA N-acyltransferases (Nat)"/>
    <property type="match status" value="1"/>
</dbReference>
<protein>
    <recommendedName>
        <fullName evidence="1">N-acetyltransferase domain-containing protein</fullName>
    </recommendedName>
</protein>
<sequence>MVRIVSGVDLPEDAGLQRLVTGGRGALSRILGDADCRQRLLGGSIHWDRVLIALEQGRPVGFAAFKYRGRGPFALRPMPFFREFGPLCGLWRFALFLVTELREWRYAFLLHGLKVRLGARNRGIGSALLAGVLRQARMHACKRVSLEVHERNERALRLYLRQGFSADRQPLLRRLFGWPKLYTLSRPVQ</sequence>
<evidence type="ECO:0000259" key="1">
    <source>
        <dbReference type="PROSITE" id="PS51186"/>
    </source>
</evidence>
<dbReference type="PROSITE" id="PS51186">
    <property type="entry name" value="GNAT"/>
    <property type="match status" value="1"/>
</dbReference>
<proteinExistence type="predicted"/>
<feature type="domain" description="N-acetyltransferase" evidence="1">
    <location>
        <begin position="1"/>
        <end position="187"/>
    </location>
</feature>
<name>A0A1A9KH03_9PSED</name>
<organism evidence="2 3">
    <name type="scientific">Pseudomonas citronellolis</name>
    <dbReference type="NCBI Taxonomy" id="53408"/>
    <lineage>
        <taxon>Bacteria</taxon>
        <taxon>Pseudomonadati</taxon>
        <taxon>Pseudomonadota</taxon>
        <taxon>Gammaproteobacteria</taxon>
        <taxon>Pseudomonadales</taxon>
        <taxon>Pseudomonadaceae</taxon>
        <taxon>Pseudomonas</taxon>
    </lineage>
</organism>
<reference evidence="2 3" key="1">
    <citation type="submission" date="2016-05" db="EMBL/GenBank/DDBJ databases">
        <title>Genome Sequence of Pseudomonas citronellolis Strain SJTE-3, an Estrogens and Persistent Organic Pollutants degradation strain.</title>
        <authorList>
            <person name="Liang R."/>
        </authorList>
    </citation>
    <scope>NUCLEOTIDE SEQUENCE [LARGE SCALE GENOMIC DNA]</scope>
    <source>
        <strain evidence="2 3">SJTE-3</strain>
    </source>
</reference>
<dbReference type="InterPro" id="IPR000182">
    <property type="entry name" value="GNAT_dom"/>
</dbReference>
<dbReference type="EMBL" id="CP015878">
    <property type="protein sequence ID" value="ANI16867.1"/>
    <property type="molecule type" value="Genomic_DNA"/>
</dbReference>
<evidence type="ECO:0000313" key="2">
    <source>
        <dbReference type="EMBL" id="ANI16867.1"/>
    </source>
</evidence>
<dbReference type="Proteomes" id="UP000077748">
    <property type="component" value="Chromosome"/>
</dbReference>
<dbReference type="AlphaFoldDB" id="A0A1A9KH03"/>
<dbReference type="InterPro" id="IPR016181">
    <property type="entry name" value="Acyl_CoA_acyltransferase"/>
</dbReference>
<dbReference type="Gene3D" id="3.40.630.30">
    <property type="match status" value="1"/>
</dbReference>
<dbReference type="Pfam" id="PF00583">
    <property type="entry name" value="Acetyltransf_1"/>
    <property type="match status" value="1"/>
</dbReference>
<gene>
    <name evidence="2" type="ORF">A9C11_24100</name>
</gene>
<accession>A0A1A9KH03</accession>
<dbReference type="CDD" id="cd04301">
    <property type="entry name" value="NAT_SF"/>
    <property type="match status" value="1"/>
</dbReference>
<dbReference type="GO" id="GO:0016747">
    <property type="term" value="F:acyltransferase activity, transferring groups other than amino-acyl groups"/>
    <property type="evidence" value="ECO:0007669"/>
    <property type="project" value="InterPro"/>
</dbReference>